<evidence type="ECO:0000313" key="2">
    <source>
        <dbReference type="Proteomes" id="UP001157502"/>
    </source>
</evidence>
<organism evidence="1 2">
    <name type="scientific">Dallia pectoralis</name>
    <name type="common">Alaska blackfish</name>
    <dbReference type="NCBI Taxonomy" id="75939"/>
    <lineage>
        <taxon>Eukaryota</taxon>
        <taxon>Metazoa</taxon>
        <taxon>Chordata</taxon>
        <taxon>Craniata</taxon>
        <taxon>Vertebrata</taxon>
        <taxon>Euteleostomi</taxon>
        <taxon>Actinopterygii</taxon>
        <taxon>Neopterygii</taxon>
        <taxon>Teleostei</taxon>
        <taxon>Protacanthopterygii</taxon>
        <taxon>Esociformes</taxon>
        <taxon>Umbridae</taxon>
        <taxon>Dallia</taxon>
    </lineage>
</organism>
<sequence length="281" mass="31569">MDLAYKQGDSIEIIRVIENPEGRWLGRTQEGSYGYVKTEGVETDFDTLKRQGASLSQAQDVYDDVDFTDKHNCDNRGPGVVLPPPPDEDEELYDDLDSSFNSGVSSGSPDPRTTPKPRGLSWVFRGLEDWRKCPVSNIELPPPSQLDQEDNAGGEEIYDDVDVAQPVSSKTKGKVEDKDPKKQKKFEKEEKEFRKKFKHEGEIQVLYQVTIGSTVTNKKWSGKDLPIKAGETLDVIVTPKDGKVICRNEEGKFGYVLTSYIVVEDADIYDDIGDDCIYDND</sequence>
<comment type="caution">
    <text evidence="1">The sequence shown here is derived from an EMBL/GenBank/DDBJ whole genome shotgun (WGS) entry which is preliminary data.</text>
</comment>
<accession>A0ACC2F6X4</accession>
<name>A0ACC2F6X4_DALPE</name>
<dbReference type="EMBL" id="CM055760">
    <property type="protein sequence ID" value="KAJ7987087.1"/>
    <property type="molecule type" value="Genomic_DNA"/>
</dbReference>
<proteinExistence type="predicted"/>
<gene>
    <name evidence="1" type="ORF">DPEC_G00335110</name>
</gene>
<reference evidence="1" key="1">
    <citation type="submission" date="2021-05" db="EMBL/GenBank/DDBJ databases">
        <authorList>
            <person name="Pan Q."/>
            <person name="Jouanno E."/>
            <person name="Zahm M."/>
            <person name="Klopp C."/>
            <person name="Cabau C."/>
            <person name="Louis A."/>
            <person name="Berthelot C."/>
            <person name="Parey E."/>
            <person name="Roest Crollius H."/>
            <person name="Montfort J."/>
            <person name="Robinson-Rechavi M."/>
            <person name="Bouchez O."/>
            <person name="Lampietro C."/>
            <person name="Lopez Roques C."/>
            <person name="Donnadieu C."/>
            <person name="Postlethwait J."/>
            <person name="Bobe J."/>
            <person name="Dillon D."/>
            <person name="Chandos A."/>
            <person name="von Hippel F."/>
            <person name="Guiguen Y."/>
        </authorList>
    </citation>
    <scope>NUCLEOTIDE SEQUENCE</scope>
    <source>
        <strain evidence="1">YG-Jan2019</strain>
    </source>
</reference>
<dbReference type="Proteomes" id="UP001157502">
    <property type="component" value="Chromosome 33"/>
</dbReference>
<evidence type="ECO:0000313" key="1">
    <source>
        <dbReference type="EMBL" id="KAJ7987087.1"/>
    </source>
</evidence>
<protein>
    <submittedName>
        <fullName evidence="1">Uncharacterized protein</fullName>
    </submittedName>
</protein>
<keyword evidence="2" id="KW-1185">Reference proteome</keyword>